<dbReference type="EMBL" id="KL584984">
    <property type="protein sequence ID" value="KEQ83509.1"/>
    <property type="molecule type" value="Genomic_DNA"/>
</dbReference>
<evidence type="ECO:0000313" key="2">
    <source>
        <dbReference type="Proteomes" id="UP000030706"/>
    </source>
</evidence>
<gene>
    <name evidence="1" type="ORF">M438DRAFT_34630</name>
</gene>
<evidence type="ECO:0000313" key="1">
    <source>
        <dbReference type="EMBL" id="KEQ83509.1"/>
    </source>
</evidence>
<organism evidence="1 2">
    <name type="scientific">Aureobasidium pullulans EXF-150</name>
    <dbReference type="NCBI Taxonomy" id="1043002"/>
    <lineage>
        <taxon>Eukaryota</taxon>
        <taxon>Fungi</taxon>
        <taxon>Dikarya</taxon>
        <taxon>Ascomycota</taxon>
        <taxon>Pezizomycotina</taxon>
        <taxon>Dothideomycetes</taxon>
        <taxon>Dothideomycetidae</taxon>
        <taxon>Dothideales</taxon>
        <taxon>Saccotheciaceae</taxon>
        <taxon>Aureobasidium</taxon>
    </lineage>
</organism>
<dbReference type="HOGENOM" id="CLU_1626699_0_0_1"/>
<proteinExistence type="predicted"/>
<dbReference type="AlphaFoldDB" id="A0A074XIK2"/>
<dbReference type="RefSeq" id="XP_029759696.1">
    <property type="nucleotide sequence ID" value="XM_029905638.1"/>
</dbReference>
<reference evidence="1 2" key="1">
    <citation type="journal article" date="2014" name="BMC Genomics">
        <title>Genome sequencing of four Aureobasidium pullulans varieties: biotechnological potential, stress tolerance, and description of new species.</title>
        <authorList>
            <person name="Gostin Ar C."/>
            <person name="Ohm R.A."/>
            <person name="Kogej T."/>
            <person name="Sonjak S."/>
            <person name="Turk M."/>
            <person name="Zajc J."/>
            <person name="Zalar P."/>
            <person name="Grube M."/>
            <person name="Sun H."/>
            <person name="Han J."/>
            <person name="Sharma A."/>
            <person name="Chiniquy J."/>
            <person name="Ngan C.Y."/>
            <person name="Lipzen A."/>
            <person name="Barry K."/>
            <person name="Grigoriev I.V."/>
            <person name="Gunde-Cimerman N."/>
        </authorList>
    </citation>
    <scope>NUCLEOTIDE SEQUENCE [LARGE SCALE GENOMIC DNA]</scope>
    <source>
        <strain evidence="1 2">EXF-150</strain>
    </source>
</reference>
<keyword evidence="2" id="KW-1185">Reference proteome</keyword>
<accession>A0A074XIK2</accession>
<name>A0A074XIK2_AURPU</name>
<dbReference type="Proteomes" id="UP000030706">
    <property type="component" value="Unassembled WGS sequence"/>
</dbReference>
<sequence length="163" mass="18222">MVSFGDHDVSPGRNRSLYSPLPMQVPLKPSCLSKAIHFPFLRNQEFEDNAPPGSSSHPTPSKLLLVRLTGQPLSRPRSQKTPFPTTVKILRYIVCKCLTPCQEIPRHVDDLTFIYESKTKPRGCWQRRLSFSGSRVFIICPDSDSSVSAEGLLSRLGVGVLDR</sequence>
<protein>
    <submittedName>
        <fullName evidence="1">Uncharacterized protein</fullName>
    </submittedName>
</protein>
<dbReference type="GeneID" id="40747944"/>